<dbReference type="SMART" id="SM00822">
    <property type="entry name" value="PKS_KR"/>
    <property type="match status" value="1"/>
</dbReference>
<dbReference type="Gene3D" id="3.40.50.720">
    <property type="entry name" value="NAD(P)-binding Rossmann-like Domain"/>
    <property type="match status" value="1"/>
</dbReference>
<dbReference type="CDD" id="cd05233">
    <property type="entry name" value="SDR_c"/>
    <property type="match status" value="1"/>
</dbReference>
<evidence type="ECO:0000256" key="1">
    <source>
        <dbReference type="ARBA" id="ARBA00006484"/>
    </source>
</evidence>
<dbReference type="GO" id="GO:0016020">
    <property type="term" value="C:membrane"/>
    <property type="evidence" value="ECO:0007669"/>
    <property type="project" value="TreeGrafter"/>
</dbReference>
<dbReference type="PANTHER" id="PTHR44196:SF1">
    <property type="entry name" value="DEHYDROGENASE_REDUCTASE SDR FAMILY MEMBER 7B"/>
    <property type="match status" value="1"/>
</dbReference>
<organism evidence="4 5">
    <name type="scientific">Corynebacterium kroppenstedtii</name>
    <dbReference type="NCBI Taxonomy" id="161879"/>
    <lineage>
        <taxon>Bacteria</taxon>
        <taxon>Bacillati</taxon>
        <taxon>Actinomycetota</taxon>
        <taxon>Actinomycetes</taxon>
        <taxon>Mycobacteriales</taxon>
        <taxon>Corynebacteriaceae</taxon>
        <taxon>Corynebacterium</taxon>
    </lineage>
</organism>
<gene>
    <name evidence="4" type="ORF">DI525_03490</name>
</gene>
<dbReference type="AlphaFoldDB" id="A0A2W5SR62"/>
<proteinExistence type="inferred from homology"/>
<evidence type="ECO:0000259" key="3">
    <source>
        <dbReference type="SMART" id="SM00822"/>
    </source>
</evidence>
<dbReference type="PRINTS" id="PR00081">
    <property type="entry name" value="GDHRDH"/>
</dbReference>
<dbReference type="InterPro" id="IPR020904">
    <property type="entry name" value="Sc_DH/Rdtase_CS"/>
</dbReference>
<dbReference type="PROSITE" id="PS00061">
    <property type="entry name" value="ADH_SHORT"/>
    <property type="match status" value="1"/>
</dbReference>
<reference evidence="4 5" key="1">
    <citation type="submission" date="2017-08" db="EMBL/GenBank/DDBJ databases">
        <title>Infants hospitalized years apart are colonized by the same room-sourced microbial strains.</title>
        <authorList>
            <person name="Brooks B."/>
            <person name="Olm M.R."/>
            <person name="Firek B.A."/>
            <person name="Baker R."/>
            <person name="Thomas B.C."/>
            <person name="Morowitz M.J."/>
            <person name="Banfield J.F."/>
        </authorList>
    </citation>
    <scope>NUCLEOTIDE SEQUENCE [LARGE SCALE GENOMIC DNA]</scope>
    <source>
        <strain evidence="4">S2_003_000_R1_3</strain>
    </source>
</reference>
<dbReference type="PANTHER" id="PTHR44196">
    <property type="entry name" value="DEHYDROGENASE/REDUCTASE SDR FAMILY MEMBER 7B"/>
    <property type="match status" value="1"/>
</dbReference>
<dbReference type="Pfam" id="PF00106">
    <property type="entry name" value="adh_short"/>
    <property type="match status" value="1"/>
</dbReference>
<sequence length="240" mass="25450">MTTPPATSSERPVALITGGTRGIGLAIAHDLATTHTVYIGGTSEESVKKAQETVPDAQPFVADLTDPSSVGKALEAFPEPALDVLVLSAGISVDGAIADVPREDWVRVLDLNVIAQVCLIRQLLPKLRATHGDIVAINSGSGHRSRPGSAPYCASKFALRAITDALREEERGVIRVTSVHPGRVDTDMQREIQAEKGMAPEDYDGAIYVQPESIAAAVRTAIDATPECTVEEIRVRPVIA</sequence>
<dbReference type="SUPFAM" id="SSF51735">
    <property type="entry name" value="NAD(P)-binding Rossmann-fold domains"/>
    <property type="match status" value="1"/>
</dbReference>
<dbReference type="RefSeq" id="WP_303734408.1">
    <property type="nucleotide sequence ID" value="NZ_CAKZHK010000010.1"/>
</dbReference>
<dbReference type="Proteomes" id="UP000249432">
    <property type="component" value="Unassembled WGS sequence"/>
</dbReference>
<dbReference type="InterPro" id="IPR057326">
    <property type="entry name" value="KR_dom"/>
</dbReference>
<name>A0A2W5SR62_9CORY</name>
<dbReference type="GO" id="GO:0016491">
    <property type="term" value="F:oxidoreductase activity"/>
    <property type="evidence" value="ECO:0007669"/>
    <property type="project" value="UniProtKB-KW"/>
</dbReference>
<comment type="similarity">
    <text evidence="1">Belongs to the short-chain dehydrogenases/reductases (SDR) family.</text>
</comment>
<evidence type="ECO:0000256" key="2">
    <source>
        <dbReference type="ARBA" id="ARBA00023002"/>
    </source>
</evidence>
<evidence type="ECO:0000313" key="4">
    <source>
        <dbReference type="EMBL" id="PZR05719.1"/>
    </source>
</evidence>
<dbReference type="NCBIfam" id="NF006073">
    <property type="entry name" value="PRK08219.1"/>
    <property type="match status" value="1"/>
</dbReference>
<keyword evidence="2" id="KW-0560">Oxidoreductase</keyword>
<dbReference type="InterPro" id="IPR002347">
    <property type="entry name" value="SDR_fam"/>
</dbReference>
<dbReference type="EMBL" id="QFRA01000005">
    <property type="protein sequence ID" value="PZR05719.1"/>
    <property type="molecule type" value="Genomic_DNA"/>
</dbReference>
<feature type="domain" description="Ketoreductase" evidence="3">
    <location>
        <begin position="12"/>
        <end position="187"/>
    </location>
</feature>
<comment type="caution">
    <text evidence="4">The sequence shown here is derived from an EMBL/GenBank/DDBJ whole genome shotgun (WGS) entry which is preliminary data.</text>
</comment>
<evidence type="ECO:0000313" key="5">
    <source>
        <dbReference type="Proteomes" id="UP000249432"/>
    </source>
</evidence>
<protein>
    <submittedName>
        <fullName evidence="4">Short chain dehydrogenase</fullName>
    </submittedName>
</protein>
<dbReference type="InterPro" id="IPR036291">
    <property type="entry name" value="NAD(P)-bd_dom_sf"/>
</dbReference>
<accession>A0A2W5SR62</accession>